<organism evidence="3 4">
    <name type="scientific">Candidatus Raskinella chloraquaticus</name>
    <dbReference type="NCBI Taxonomy" id="1951219"/>
    <lineage>
        <taxon>Bacteria</taxon>
        <taxon>Pseudomonadati</taxon>
        <taxon>Pseudomonadota</taxon>
        <taxon>Alphaproteobacteria</taxon>
        <taxon>Hyphomicrobiales</taxon>
        <taxon>Phreatobacteraceae</taxon>
        <taxon>Candidatus Raskinella</taxon>
    </lineage>
</organism>
<feature type="signal peptide" evidence="2">
    <location>
        <begin position="1"/>
        <end position="20"/>
    </location>
</feature>
<accession>A0A1W9HXU0</accession>
<dbReference type="STRING" id="1827387.A4S15_08620"/>
<protein>
    <recommendedName>
        <fullName evidence="5">DUF2946 domain-containing protein</fullName>
    </recommendedName>
</protein>
<evidence type="ECO:0000313" key="4">
    <source>
        <dbReference type="Proteomes" id="UP000192872"/>
    </source>
</evidence>
<comment type="caution">
    <text evidence="3">The sequence shown here is derived from an EMBL/GenBank/DDBJ whole genome shotgun (WGS) entry which is preliminary data.</text>
</comment>
<evidence type="ECO:0008006" key="5">
    <source>
        <dbReference type="Google" id="ProtNLM"/>
    </source>
</evidence>
<dbReference type="Proteomes" id="UP000192872">
    <property type="component" value="Unassembled WGS sequence"/>
</dbReference>
<evidence type="ECO:0000313" key="3">
    <source>
        <dbReference type="EMBL" id="OQW52210.1"/>
    </source>
</evidence>
<name>A0A1W9HXU0_9HYPH</name>
<evidence type="ECO:0000256" key="1">
    <source>
        <dbReference type="SAM" id="MobiDB-lite"/>
    </source>
</evidence>
<gene>
    <name evidence="3" type="ORF">A4S15_08620</name>
</gene>
<feature type="region of interest" description="Disordered" evidence="1">
    <location>
        <begin position="94"/>
        <end position="117"/>
    </location>
</feature>
<reference evidence="3 4" key="1">
    <citation type="journal article" date="2017" name="Water Res.">
        <title>Comammox in drinking water systems.</title>
        <authorList>
            <person name="Wang Y."/>
            <person name="Ma L."/>
            <person name="Mao Y."/>
            <person name="Jiang X."/>
            <person name="Xia Y."/>
            <person name="Yu K."/>
            <person name="Li B."/>
            <person name="Zhang T."/>
        </authorList>
    </citation>
    <scope>NUCLEOTIDE SEQUENCE [LARGE SCALE GENOMIC DNA]</scope>
    <source>
        <strain evidence="3">SG_bin8</strain>
    </source>
</reference>
<proteinExistence type="predicted"/>
<dbReference type="EMBL" id="LWDL01000015">
    <property type="protein sequence ID" value="OQW52210.1"/>
    <property type="molecule type" value="Genomic_DNA"/>
</dbReference>
<keyword evidence="2" id="KW-0732">Signal</keyword>
<dbReference type="AlphaFoldDB" id="A0A1W9HXU0"/>
<feature type="compositionally biased region" description="Low complexity" evidence="1">
    <location>
        <begin position="103"/>
        <end position="117"/>
    </location>
</feature>
<sequence length="117" mass="12039">MAAMLLVLALSIQAILSPLAATIQAAADPLSGAVICLSSAERQSPDNAPQPLHYQCDIMCIATCRSALAAPVLAISQSAFAPVGNFVLVDNNALTEPQREPPGRAGRPQAARAPPIV</sequence>
<evidence type="ECO:0000256" key="2">
    <source>
        <dbReference type="SAM" id="SignalP"/>
    </source>
</evidence>
<feature type="chain" id="PRO_5011964240" description="DUF2946 domain-containing protein" evidence="2">
    <location>
        <begin position="21"/>
        <end position="117"/>
    </location>
</feature>